<dbReference type="KEGG" id="nhe:NECHADRAFT_77334"/>
<keyword evidence="2" id="KW-1185">Reference proteome</keyword>
<dbReference type="GeneID" id="9670944"/>
<organism evidence="1 2">
    <name type="scientific">Fusarium vanettenii (strain ATCC MYA-4622 / CBS 123669 / FGSC 9596 / NRRL 45880 / 77-13-4)</name>
    <name type="common">Fusarium solani subsp. pisi</name>
    <dbReference type="NCBI Taxonomy" id="660122"/>
    <lineage>
        <taxon>Eukaryota</taxon>
        <taxon>Fungi</taxon>
        <taxon>Dikarya</taxon>
        <taxon>Ascomycota</taxon>
        <taxon>Pezizomycotina</taxon>
        <taxon>Sordariomycetes</taxon>
        <taxon>Hypocreomycetidae</taxon>
        <taxon>Hypocreales</taxon>
        <taxon>Nectriaceae</taxon>
        <taxon>Fusarium</taxon>
        <taxon>Fusarium solani species complex</taxon>
        <taxon>Fusarium vanettenii</taxon>
    </lineage>
</organism>
<dbReference type="EMBL" id="GG698897">
    <property type="protein sequence ID" value="EEU47156.1"/>
    <property type="molecule type" value="Genomic_DNA"/>
</dbReference>
<dbReference type="OrthoDB" id="1658288at2759"/>
<reference evidence="1 2" key="1">
    <citation type="journal article" date="2009" name="PLoS Genet.">
        <title>The genome of Nectria haematococca: contribution of supernumerary chromosomes to gene expansion.</title>
        <authorList>
            <person name="Coleman J.J."/>
            <person name="Rounsley S.D."/>
            <person name="Rodriguez-Carres M."/>
            <person name="Kuo A."/>
            <person name="Wasmann C.C."/>
            <person name="Grimwood J."/>
            <person name="Schmutz J."/>
            <person name="Taga M."/>
            <person name="White G.J."/>
            <person name="Zhou S."/>
            <person name="Schwartz D.C."/>
            <person name="Freitag M."/>
            <person name="Ma L.J."/>
            <person name="Danchin E.G."/>
            <person name="Henrissat B."/>
            <person name="Coutinho P.M."/>
            <person name="Nelson D.R."/>
            <person name="Straney D."/>
            <person name="Napoli C.A."/>
            <person name="Barker B.M."/>
            <person name="Gribskov M."/>
            <person name="Rep M."/>
            <person name="Kroken S."/>
            <person name="Molnar I."/>
            <person name="Rensing C."/>
            <person name="Kennell J.C."/>
            <person name="Zamora J."/>
            <person name="Farman M.L."/>
            <person name="Selker E.U."/>
            <person name="Salamov A."/>
            <person name="Shapiro H."/>
            <person name="Pangilinan J."/>
            <person name="Lindquist E."/>
            <person name="Lamers C."/>
            <person name="Grigoriev I.V."/>
            <person name="Geiser D.M."/>
            <person name="Covert S.F."/>
            <person name="Temporini E."/>
            <person name="Vanetten H.D."/>
        </authorList>
    </citation>
    <scope>NUCLEOTIDE SEQUENCE [LARGE SCALE GENOMIC DNA]</scope>
    <source>
        <strain evidence="2">ATCC MYA-4622 / CBS 123669 / FGSC 9596 / NRRL 45880 / 77-13-4</strain>
    </source>
</reference>
<dbReference type="VEuPathDB" id="FungiDB:NECHADRAFT_77334"/>
<dbReference type="SUPFAM" id="SSF54236">
    <property type="entry name" value="Ubiquitin-like"/>
    <property type="match status" value="1"/>
</dbReference>
<dbReference type="RefSeq" id="XP_003052869.1">
    <property type="nucleotide sequence ID" value="XM_003052823.1"/>
</dbReference>
<protein>
    <recommendedName>
        <fullName evidence="3">Ubiquitin-like domain-containing protein</fullName>
    </recommendedName>
</protein>
<sequence length="444" mass="49616">MEAPDKIVGPFTQWNPDIQRSDTIKLDDLEITFNRFTPAAGGSSRDDMPPSIGSFPLFNASDHTAKVAQRGDRVITMSQREAMSVSFSSQKEYTIKIYSGSVNAISGELTVDTTEPPLHRLNLIQGGSFAQNYTLVLPPGCESQDAGHDTMGMLRFEISRLDRSPTESYEGRFKSPRYAIKLHGLFSNVFFSVHDGTPITDLIFTLRTAGCKSRDNRDNMTPTYTIRHNGKFLGPDDTLGDHKVQDGDTIYASTDRHRIVGLSGYPEYGDSAREMNTVAFDIHILNKTHTHFPLSIHTIFKTPLAHHKNIARKLLKTAQDLTQWDPKIPLSDTIKLDGLEITFHRTVRLPDNFDENKLPPSLGQFPLFNVGEYAAKLPSVMAQKGGLFFPMFQREAMWIGFSSQKKYAVKIYSGNVNVISGETAVETANTSLHRSRLLKKGKTI</sequence>
<name>C7YKY1_FUSV7</name>
<evidence type="ECO:0008006" key="3">
    <source>
        <dbReference type="Google" id="ProtNLM"/>
    </source>
</evidence>
<dbReference type="CDD" id="cd17039">
    <property type="entry name" value="Ubl_ubiquitin_like"/>
    <property type="match status" value="1"/>
</dbReference>
<dbReference type="InParanoid" id="C7YKY1"/>
<dbReference type="InterPro" id="IPR029071">
    <property type="entry name" value="Ubiquitin-like_domsf"/>
</dbReference>
<evidence type="ECO:0000313" key="2">
    <source>
        <dbReference type="Proteomes" id="UP000005206"/>
    </source>
</evidence>
<gene>
    <name evidence="1" type="ORF">NECHADRAFT_77334</name>
</gene>
<proteinExistence type="predicted"/>
<accession>C7YKY1</accession>
<dbReference type="STRING" id="660122.C7YKY1"/>
<dbReference type="HOGENOM" id="CLU_616900_0_0_1"/>
<evidence type="ECO:0000313" key="1">
    <source>
        <dbReference type="EMBL" id="EEU47156.1"/>
    </source>
</evidence>
<dbReference type="AlphaFoldDB" id="C7YKY1"/>
<dbReference type="Proteomes" id="UP000005206">
    <property type="component" value="Chromosome 3"/>
</dbReference>
<dbReference type="eggNOG" id="ENOG502S18D">
    <property type="taxonomic scope" value="Eukaryota"/>
</dbReference>